<evidence type="ECO:0000256" key="6">
    <source>
        <dbReference type="ARBA" id="ARBA00022800"/>
    </source>
</evidence>
<dbReference type="RefSeq" id="WP_305005575.1">
    <property type="nucleotide sequence ID" value="NZ_JAUQSY010000003.1"/>
</dbReference>
<evidence type="ECO:0000256" key="2">
    <source>
        <dbReference type="ARBA" id="ARBA00012726"/>
    </source>
</evidence>
<gene>
    <name evidence="10" type="ORF">Q5H93_05920</name>
</gene>
<proteinExistence type="predicted"/>
<keyword evidence="7" id="KW-0342">GTP-binding</keyword>
<dbReference type="Pfam" id="PF01139">
    <property type="entry name" value="RtcB"/>
    <property type="match status" value="1"/>
</dbReference>
<reference evidence="10" key="1">
    <citation type="submission" date="2023-07" db="EMBL/GenBank/DDBJ databases">
        <authorList>
            <person name="Kim M.K."/>
        </authorList>
    </citation>
    <scope>NUCLEOTIDE SEQUENCE</scope>
    <source>
        <strain evidence="10">ASUV-10-1</strain>
    </source>
</reference>
<dbReference type="Gene3D" id="3.90.1860.10">
    <property type="entry name" value="tRNA-splicing ligase RtcB"/>
    <property type="match status" value="2"/>
</dbReference>
<accession>A0ABT9B7W9</accession>
<evidence type="ECO:0000256" key="5">
    <source>
        <dbReference type="ARBA" id="ARBA00022741"/>
    </source>
</evidence>
<dbReference type="SUPFAM" id="SSF103365">
    <property type="entry name" value="Hypothetical protein PH1602"/>
    <property type="match status" value="1"/>
</dbReference>
<keyword evidence="11" id="KW-1185">Reference proteome</keyword>
<dbReference type="InterPro" id="IPR036025">
    <property type="entry name" value="RtcB-like_sf"/>
</dbReference>
<name>A0ABT9B7W9_9BACT</name>
<evidence type="ECO:0000256" key="8">
    <source>
        <dbReference type="ARBA" id="ARBA00023211"/>
    </source>
</evidence>
<comment type="cofactor">
    <cofactor evidence="1">
        <name>Mn(2+)</name>
        <dbReference type="ChEBI" id="CHEBI:29035"/>
    </cofactor>
</comment>
<sequence>MKTVYFTDSSAVEQHALQSLLTFEEKENIGRIAVFPDIHYCSERAIPVGVAFQTTEVFYPLVTGKDMGCGVAYLRIPRSEALRPFDKARHFRALEREVHRMTDEGLGGGNHFLSLELSDQYLYIIVHTGSRNLGVYMYQENCRLLQQHNPGQEWLPVELATPAYRRAYARVLAYAASRRQEFVRKTYDFLLRNHYVVAGTPAFADSCHNLLEFTDSGVIHRKGSTQLLPDNEVVIPLSMSRGSLIVKPNRWHTALEKALWSCAHGAGRQYSRTDTLKFWHSLKKADKDEYRQRFSELLNRQDDFDSSILQEFDFAYKDSAALLATQPHLLRCDETQPIVTVKFTGV</sequence>
<dbReference type="EC" id="6.5.1.8" evidence="2"/>
<dbReference type="InterPro" id="IPR052915">
    <property type="entry name" value="RtcB-like"/>
</dbReference>
<evidence type="ECO:0000256" key="3">
    <source>
        <dbReference type="ARBA" id="ARBA00022598"/>
    </source>
</evidence>
<dbReference type="EMBL" id="JAUQSY010000003">
    <property type="protein sequence ID" value="MDO7874262.1"/>
    <property type="molecule type" value="Genomic_DNA"/>
</dbReference>
<evidence type="ECO:0000313" key="11">
    <source>
        <dbReference type="Proteomes" id="UP001176429"/>
    </source>
</evidence>
<dbReference type="Proteomes" id="UP001176429">
    <property type="component" value="Unassembled WGS sequence"/>
</dbReference>
<keyword evidence="5" id="KW-0547">Nucleotide-binding</keyword>
<organism evidence="10 11">
    <name type="scientific">Hymenobacter aranciens</name>
    <dbReference type="NCBI Taxonomy" id="3063996"/>
    <lineage>
        <taxon>Bacteria</taxon>
        <taxon>Pseudomonadati</taxon>
        <taxon>Bacteroidota</taxon>
        <taxon>Cytophagia</taxon>
        <taxon>Cytophagales</taxon>
        <taxon>Hymenobacteraceae</taxon>
        <taxon>Hymenobacter</taxon>
    </lineage>
</organism>
<dbReference type="PANTHER" id="PTHR43749">
    <property type="entry name" value="RNA-SPLICING LIGASE RTCB"/>
    <property type="match status" value="1"/>
</dbReference>
<dbReference type="PANTHER" id="PTHR43749:SF2">
    <property type="entry name" value="RNA-SPLICING LIGASE RTCB"/>
    <property type="match status" value="1"/>
</dbReference>
<evidence type="ECO:0000256" key="9">
    <source>
        <dbReference type="ARBA" id="ARBA00047746"/>
    </source>
</evidence>
<evidence type="ECO:0000256" key="7">
    <source>
        <dbReference type="ARBA" id="ARBA00023134"/>
    </source>
</evidence>
<dbReference type="InterPro" id="IPR001233">
    <property type="entry name" value="RtcB"/>
</dbReference>
<comment type="catalytic activity">
    <reaction evidence="9">
        <text>a 3'-end 3'-phospho-ribonucleotide-RNA + a 5'-end dephospho-ribonucleoside-RNA + GTP = a ribonucleotidyl-ribonucleotide-RNA + GMP + diphosphate</text>
        <dbReference type="Rhea" id="RHEA:68076"/>
        <dbReference type="Rhea" id="RHEA-COMP:10463"/>
        <dbReference type="Rhea" id="RHEA-COMP:13936"/>
        <dbReference type="Rhea" id="RHEA-COMP:17355"/>
        <dbReference type="ChEBI" id="CHEBI:33019"/>
        <dbReference type="ChEBI" id="CHEBI:37565"/>
        <dbReference type="ChEBI" id="CHEBI:58115"/>
        <dbReference type="ChEBI" id="CHEBI:83062"/>
        <dbReference type="ChEBI" id="CHEBI:138284"/>
        <dbReference type="ChEBI" id="CHEBI:173118"/>
        <dbReference type="EC" id="6.5.1.8"/>
    </reaction>
</comment>
<keyword evidence="8" id="KW-0464">Manganese</keyword>
<evidence type="ECO:0000256" key="4">
    <source>
        <dbReference type="ARBA" id="ARBA00022723"/>
    </source>
</evidence>
<evidence type="ECO:0000256" key="1">
    <source>
        <dbReference type="ARBA" id="ARBA00001936"/>
    </source>
</evidence>
<keyword evidence="4" id="KW-0479">Metal-binding</keyword>
<keyword evidence="6" id="KW-0692">RNA repair</keyword>
<evidence type="ECO:0000313" key="10">
    <source>
        <dbReference type="EMBL" id="MDO7874262.1"/>
    </source>
</evidence>
<protein>
    <recommendedName>
        <fullName evidence="2">3'-phosphate/5'-hydroxy nucleic acid ligase</fullName>
        <ecNumber evidence="2">6.5.1.8</ecNumber>
    </recommendedName>
</protein>
<keyword evidence="3" id="KW-0436">Ligase</keyword>
<comment type="caution">
    <text evidence="10">The sequence shown here is derived from an EMBL/GenBank/DDBJ whole genome shotgun (WGS) entry which is preliminary data.</text>
</comment>